<proteinExistence type="predicted"/>
<organism evidence="4 5">
    <name type="scientific">Candidatus Fervidibacter sacchari</name>
    <dbReference type="NCBI Taxonomy" id="1448929"/>
    <lineage>
        <taxon>Bacteria</taxon>
        <taxon>Candidatus Fervidibacterota</taxon>
        <taxon>Candidatus Fervidibacter</taxon>
    </lineage>
</organism>
<reference evidence="4 5" key="1">
    <citation type="submission" date="2022-08" db="EMBL/GenBank/DDBJ databases">
        <title>Bacterial and archaeal communities from various locations to study Microbial Dark Matter (Phase II).</title>
        <authorList>
            <person name="Stepanauskas R."/>
        </authorList>
    </citation>
    <scope>NUCLEOTIDE SEQUENCE [LARGE SCALE GENOMIC DNA]</scope>
    <source>
        <strain evidence="4 5">PD1</strain>
    </source>
</reference>
<dbReference type="Gene3D" id="3.40.50.1820">
    <property type="entry name" value="alpha/beta hydrolase"/>
    <property type="match status" value="1"/>
</dbReference>
<dbReference type="RefSeq" id="WP_259101246.1">
    <property type="nucleotide sequence ID" value="NZ_CP130454.1"/>
</dbReference>
<gene>
    <name evidence="4" type="ORF">M2350_003338</name>
</gene>
<accession>A0ABT2ESI4</accession>
<comment type="caution">
    <text evidence="4">The sequence shown here is derived from an EMBL/GenBank/DDBJ whole genome shotgun (WGS) entry which is preliminary data.</text>
</comment>
<dbReference type="InterPro" id="IPR050955">
    <property type="entry name" value="Plant_Biomass_Hydrol_Est"/>
</dbReference>
<evidence type="ECO:0000256" key="2">
    <source>
        <dbReference type="SAM" id="SignalP"/>
    </source>
</evidence>
<evidence type="ECO:0000259" key="3">
    <source>
        <dbReference type="Pfam" id="PF12740"/>
    </source>
</evidence>
<dbReference type="Pfam" id="PF12740">
    <property type="entry name" value="PETase"/>
    <property type="match status" value="1"/>
</dbReference>
<sequence>MRLAMLCATICVLSVLASAQNAKPVTDWLVCGPFPFERSLPHFLVDQLTEHGGEANIRPKEGMSHSVKGLGKVSWQRHHAPDGVLDFVALMAKQVGEERPKFWQLRYGLAYAYTEIQSDRPQRALLLLGSEDWLSVWLNGELVHESFVYRHLVPDKDAVLVNLHKGTNRLLVKVARIAGGWGVSAKIVLPIKRKLFVKTERHNRCPPDGNMFVPEIREGETVPVWGYLTVVNMSEQTLPFVDVRVRENEWFAETSERIGNLASGESSQLPFLIAPKRPIKPDEKPRLHLVIRTTGEQQEFDLPVTVRRRDEPFFTTHRSRIDGSVQPMTLLVPPDYDPQRSYPLVVALHGAKGCLIGHAFSVKPNFIIVAPHGRGQTGYRDFGEVDVFEAMGEVKRRYRIDEDRIYLTGHSMGGGGTFRLAVRYPHLWAAIVPMASAGARPFEWLRNLLHIPTLFYHGSEDEVVPVQMAREAANYIRQLGYNFRYEEVEGKPHWWGVDFPEMFAFFAQHRRTKSPDQIAFWTNDPRANRAYWLEIADFDDYTKPASVEAQVTRDKGHGARLILKTENVREVKLRLEDAPEGLKQLPLVVDWNGCKAVVIQKSTSSSLSLKFQDPLIGVLVSANGSSRFWQWQRDGVATHVTSEKQPKSLKTPQRCGPATDALTSPFVAAYDATSEGAKLAARQLQHWWQNYALGVCKLVPFRDEDGLRKLMASTNEHLIVFRKVSAGTRYGEIAFERDGVLLGKQRFTGKDIAVRVLLPNPFNPQVYLLVNAGMTDEALRLLARIPMDIGQPYDYLVADERFLKDGLKGILSIGRWAKEWGKR</sequence>
<keyword evidence="1 2" id="KW-0732">Signal</keyword>
<dbReference type="EMBL" id="JANUCP010000007">
    <property type="protein sequence ID" value="MCS3920901.1"/>
    <property type="molecule type" value="Genomic_DNA"/>
</dbReference>
<name>A0ABT2ESI4_9BACT</name>
<dbReference type="PANTHER" id="PTHR43037">
    <property type="entry name" value="UNNAMED PRODUCT-RELATED"/>
    <property type="match status" value="1"/>
</dbReference>
<evidence type="ECO:0000313" key="4">
    <source>
        <dbReference type="EMBL" id="MCS3920901.1"/>
    </source>
</evidence>
<keyword evidence="5" id="KW-1185">Reference proteome</keyword>
<feature type="chain" id="PRO_5047136245" evidence="2">
    <location>
        <begin position="20"/>
        <end position="823"/>
    </location>
</feature>
<dbReference type="SUPFAM" id="SSF53474">
    <property type="entry name" value="alpha/beta-Hydrolases"/>
    <property type="match status" value="1"/>
</dbReference>
<feature type="domain" description="PET hydrolase/cutinase-like" evidence="3">
    <location>
        <begin position="371"/>
        <end position="468"/>
    </location>
</feature>
<dbReference type="Gene3D" id="2.60.120.260">
    <property type="entry name" value="Galactose-binding domain-like"/>
    <property type="match status" value="1"/>
</dbReference>
<evidence type="ECO:0000313" key="5">
    <source>
        <dbReference type="Proteomes" id="UP001204798"/>
    </source>
</evidence>
<dbReference type="Proteomes" id="UP001204798">
    <property type="component" value="Unassembled WGS sequence"/>
</dbReference>
<dbReference type="PANTHER" id="PTHR43037:SF1">
    <property type="entry name" value="BLL1128 PROTEIN"/>
    <property type="match status" value="1"/>
</dbReference>
<dbReference type="InterPro" id="IPR041127">
    <property type="entry name" value="PET_hydrolase/cutinase-like"/>
</dbReference>
<evidence type="ECO:0000256" key="1">
    <source>
        <dbReference type="ARBA" id="ARBA00022729"/>
    </source>
</evidence>
<feature type="signal peptide" evidence="2">
    <location>
        <begin position="1"/>
        <end position="19"/>
    </location>
</feature>
<dbReference type="InterPro" id="IPR029058">
    <property type="entry name" value="AB_hydrolase_fold"/>
</dbReference>
<protein>
    <submittedName>
        <fullName evidence="4">Fermentation-respiration switch protein FrsA (DUF1100 family)</fullName>
    </submittedName>
</protein>